<evidence type="ECO:0000256" key="3">
    <source>
        <dbReference type="PROSITE-ProRule" id="PRU00221"/>
    </source>
</evidence>
<dbReference type="InterPro" id="IPR050459">
    <property type="entry name" value="WD_repeat_RBAP46/RBAP48/MSI1"/>
</dbReference>
<dbReference type="PROSITE" id="PS50082">
    <property type="entry name" value="WD_REPEATS_2"/>
    <property type="match status" value="1"/>
</dbReference>
<dbReference type="InterPro" id="IPR015943">
    <property type="entry name" value="WD40/YVTN_repeat-like_dom_sf"/>
</dbReference>
<dbReference type="AlphaFoldDB" id="A0A6P5FKS4"/>
<keyword evidence="1 3" id="KW-0853">WD repeat</keyword>
<dbReference type="PANTHER" id="PTHR22850">
    <property type="entry name" value="WD40 REPEAT FAMILY"/>
    <property type="match status" value="1"/>
</dbReference>
<organism evidence="4 5">
    <name type="scientific">Ananas comosus</name>
    <name type="common">Pineapple</name>
    <name type="synonym">Ananas ananas</name>
    <dbReference type="NCBI Taxonomy" id="4615"/>
    <lineage>
        <taxon>Eukaryota</taxon>
        <taxon>Viridiplantae</taxon>
        <taxon>Streptophyta</taxon>
        <taxon>Embryophyta</taxon>
        <taxon>Tracheophyta</taxon>
        <taxon>Spermatophyta</taxon>
        <taxon>Magnoliopsida</taxon>
        <taxon>Liliopsida</taxon>
        <taxon>Poales</taxon>
        <taxon>Bromeliaceae</taxon>
        <taxon>Bromelioideae</taxon>
        <taxon>Ananas</taxon>
    </lineage>
</organism>
<evidence type="ECO:0000313" key="5">
    <source>
        <dbReference type="RefSeq" id="XP_020093760.1"/>
    </source>
</evidence>
<dbReference type="InterPro" id="IPR001680">
    <property type="entry name" value="WD40_rpt"/>
</dbReference>
<reference evidence="5" key="2">
    <citation type="submission" date="2025-08" db="UniProtKB">
        <authorList>
            <consortium name="RefSeq"/>
        </authorList>
    </citation>
    <scope>IDENTIFICATION</scope>
    <source>
        <tissue evidence="5">Leaf</tissue>
    </source>
</reference>
<accession>A0A6P5FKS4</accession>
<dbReference type="SMART" id="SM00320">
    <property type="entry name" value="WD40"/>
    <property type="match status" value="3"/>
</dbReference>
<dbReference type="SUPFAM" id="SSF50978">
    <property type="entry name" value="WD40 repeat-like"/>
    <property type="match status" value="1"/>
</dbReference>
<dbReference type="RefSeq" id="XP_020093760.1">
    <property type="nucleotide sequence ID" value="XM_020238171.1"/>
</dbReference>
<keyword evidence="2" id="KW-0677">Repeat</keyword>
<dbReference type="PROSITE" id="PS00678">
    <property type="entry name" value="WD_REPEATS_1"/>
    <property type="match status" value="1"/>
</dbReference>
<dbReference type="InterPro" id="IPR036322">
    <property type="entry name" value="WD40_repeat_dom_sf"/>
</dbReference>
<dbReference type="Proteomes" id="UP000515123">
    <property type="component" value="Linkage group 8"/>
</dbReference>
<protein>
    <submittedName>
        <fullName evidence="5">Histone acetyltransferase type B subunit 2-like</fullName>
    </submittedName>
</protein>
<reference evidence="4" key="1">
    <citation type="journal article" date="2015" name="Nat. Genet.">
        <title>The pineapple genome and the evolution of CAM photosynthesis.</title>
        <authorList>
            <person name="Ming R."/>
            <person name="VanBuren R."/>
            <person name="Wai C.M."/>
            <person name="Tang H."/>
            <person name="Schatz M.C."/>
            <person name="Bowers J.E."/>
            <person name="Lyons E."/>
            <person name="Wang M.L."/>
            <person name="Chen J."/>
            <person name="Biggers E."/>
            <person name="Zhang J."/>
            <person name="Huang L."/>
            <person name="Zhang L."/>
            <person name="Miao W."/>
            <person name="Zhang J."/>
            <person name="Ye Z."/>
            <person name="Miao C."/>
            <person name="Lin Z."/>
            <person name="Wang H."/>
            <person name="Zhou H."/>
            <person name="Yim W.C."/>
            <person name="Priest H.D."/>
            <person name="Zheng C."/>
            <person name="Woodhouse M."/>
            <person name="Edger P.P."/>
            <person name="Guyot R."/>
            <person name="Guo H.B."/>
            <person name="Guo H."/>
            <person name="Zheng G."/>
            <person name="Singh R."/>
            <person name="Sharma A."/>
            <person name="Min X."/>
            <person name="Zheng Y."/>
            <person name="Lee H."/>
            <person name="Gurtowski J."/>
            <person name="Sedlazeck F.J."/>
            <person name="Harkess A."/>
            <person name="McKain M.R."/>
            <person name="Liao Z."/>
            <person name="Fang J."/>
            <person name="Liu J."/>
            <person name="Zhang X."/>
            <person name="Zhang Q."/>
            <person name="Hu W."/>
            <person name="Qin Y."/>
            <person name="Wang K."/>
            <person name="Chen L.Y."/>
            <person name="Shirley N."/>
            <person name="Lin Y.R."/>
            <person name="Liu L.Y."/>
            <person name="Hernandez A.G."/>
            <person name="Wright C.L."/>
            <person name="Bulone V."/>
            <person name="Tuskan G.A."/>
            <person name="Heath K."/>
            <person name="Zee F."/>
            <person name="Moore P.H."/>
            <person name="Sunkar R."/>
            <person name="Leebens-Mack J.H."/>
            <person name="Mockler T."/>
            <person name="Bennetzen J.L."/>
            <person name="Freeling M."/>
            <person name="Sankoff D."/>
            <person name="Paterson A.H."/>
            <person name="Zhu X."/>
            <person name="Yang X."/>
            <person name="Smith J.A."/>
            <person name="Cushman J.C."/>
            <person name="Paull R.E."/>
            <person name="Yu Q."/>
        </authorList>
    </citation>
    <scope>NUCLEOTIDE SEQUENCE [LARGE SCALE GENOMIC DNA]</scope>
    <source>
        <strain evidence="4">cv. F153</strain>
    </source>
</reference>
<name>A0A6P5FKS4_ANACO</name>
<feature type="repeat" description="WD" evidence="3">
    <location>
        <begin position="10"/>
        <end position="52"/>
    </location>
</feature>
<dbReference type="Pfam" id="PF00400">
    <property type="entry name" value="WD40"/>
    <property type="match status" value="1"/>
</dbReference>
<evidence type="ECO:0000256" key="1">
    <source>
        <dbReference type="ARBA" id="ARBA00022574"/>
    </source>
</evidence>
<dbReference type="OrthoDB" id="273771at2759"/>
<dbReference type="GeneID" id="109713894"/>
<evidence type="ECO:0000256" key="2">
    <source>
        <dbReference type="ARBA" id="ARBA00022737"/>
    </source>
</evidence>
<dbReference type="Gene3D" id="2.130.10.10">
    <property type="entry name" value="YVTN repeat-like/Quinoprotein amine dehydrogenase"/>
    <property type="match status" value="2"/>
</dbReference>
<evidence type="ECO:0000313" key="4">
    <source>
        <dbReference type="Proteomes" id="UP000515123"/>
    </source>
</evidence>
<keyword evidence="4" id="KW-1185">Reference proteome</keyword>
<gene>
    <name evidence="5" type="primary">LOC109713894</name>
</gene>
<dbReference type="InterPro" id="IPR019775">
    <property type="entry name" value="WD40_repeat_CS"/>
</dbReference>
<proteinExistence type="predicted"/>
<sequence length="284" mass="30538">METELPLMSWKGSGSWISGVRFVEENPMLLLSSSNDGGIVVWDLKRLQASPSTSSRSPPVVTKLTAGLHSAGIFAMDRFGCSIATALKDSSVGLSRLTPAGDLVAERNISGHHSGVIRGVCFREANTLADCGADGRICVLDTRSPHPCTLTVETQHMTGINTVEWCKLDESLLLSASKDPTLHLFDVRNPSRPLHVLQGHVESSTGTCRQICRPCFVDGGKAVATPGQGSRKISLFDVGKGAMISQGIIGYDANLVTFTNHAEQQILWAAGRYINQLCPLLHRC</sequence>